<evidence type="ECO:0000313" key="1">
    <source>
        <dbReference type="EMBL" id="ADY26278.1"/>
    </source>
</evidence>
<name>F0RND6_DEIPM</name>
<dbReference type="EMBL" id="CP002536">
    <property type="protein sequence ID" value="ADY26278.1"/>
    <property type="molecule type" value="Genomic_DNA"/>
</dbReference>
<dbReference type="Proteomes" id="UP000007718">
    <property type="component" value="Chromosome"/>
</dbReference>
<evidence type="ECO:0000313" key="2">
    <source>
        <dbReference type="Proteomes" id="UP000007718"/>
    </source>
</evidence>
<organism evidence="1 2">
    <name type="scientific">Deinococcus proteolyticus (strain ATCC 35074 / DSM 20540 / JCM 6276 / NBRC 101906 / NCIMB 13154 / VKM Ac-1939 / CCM 2703 / MRP)</name>
    <dbReference type="NCBI Taxonomy" id="693977"/>
    <lineage>
        <taxon>Bacteria</taxon>
        <taxon>Thermotogati</taxon>
        <taxon>Deinococcota</taxon>
        <taxon>Deinococci</taxon>
        <taxon>Deinococcales</taxon>
        <taxon>Deinococcaceae</taxon>
        <taxon>Deinococcus</taxon>
    </lineage>
</organism>
<keyword evidence="2" id="KW-1185">Reference proteome</keyword>
<dbReference type="RefSeq" id="WP_013614887.1">
    <property type="nucleotide sequence ID" value="NC_015161.1"/>
</dbReference>
<reference evidence="2" key="1">
    <citation type="submission" date="2011-02" db="EMBL/GenBank/DDBJ databases">
        <title>The complete sequence of chromosome of Deinococcus proteolyticus DSM 20540.</title>
        <authorList>
            <consortium name="US DOE Joint Genome Institute (JGI-PGF)"/>
            <person name="Lucas S."/>
            <person name="Copeland A."/>
            <person name="Lapidus A."/>
            <person name="Bruce D."/>
            <person name="Goodwin L."/>
            <person name="Pitluck S."/>
            <person name="Kyrpides N."/>
            <person name="Mavromatis K."/>
            <person name="Pagani I."/>
            <person name="Ivanova N."/>
            <person name="Ovchinnikova G."/>
            <person name="Zeytun A."/>
            <person name="Detter J.C."/>
            <person name="Han C."/>
            <person name="Land M."/>
            <person name="Hauser L."/>
            <person name="Markowitz V."/>
            <person name="Cheng J.-F."/>
            <person name="Hugenholtz P."/>
            <person name="Woyke T."/>
            <person name="Wu D."/>
            <person name="Pukall R."/>
            <person name="Steenblock K."/>
            <person name="Brambilla E."/>
            <person name="Klenk H.-P."/>
            <person name="Eisen J.A."/>
        </authorList>
    </citation>
    <scope>NUCLEOTIDE SEQUENCE [LARGE SCALE GENOMIC DNA]</scope>
    <source>
        <strain evidence="2">ATCC 35074 / DSM 20540 / JCM 6276 / NBRC 101906 / NCIMB 13154 / VKM Ac-1939 / CCM 2703 / MRP</strain>
    </source>
</reference>
<dbReference type="KEGG" id="dpt:Deipr_1126"/>
<gene>
    <name evidence="1" type="ordered locus">Deipr_1126</name>
</gene>
<evidence type="ECO:0008006" key="3">
    <source>
        <dbReference type="Google" id="ProtNLM"/>
    </source>
</evidence>
<dbReference type="STRING" id="693977.Deipr_1126"/>
<accession>F0RND6</accession>
<dbReference type="AlphaFoldDB" id="F0RND6"/>
<proteinExistence type="predicted"/>
<sequence>MEAYEAAFEASGAIGFSATAPQNSEGKQLAFILWDERAMQAFVAELDKRGLDLSPLYLGTIDPTEFPEPSSLPHEANIRQTAPFHFALTIRNTGESAWTFRPDGGCAPMVIESLSGERLWQQGPNACAGVGQLPVEVLPGQTYTQTFAWDGKDSARQPIPPSIYRVRLGSGPFSAQTLFTLP</sequence>
<reference evidence="1 2" key="2">
    <citation type="journal article" date="2012" name="Stand. Genomic Sci.">
        <title>Complete genome sequence of the orange-red pigmented, radioresistant Deinococcus proteolyticus type strain (MRP(T)).</title>
        <authorList>
            <person name="Copeland A."/>
            <person name="Zeytun A."/>
            <person name="Yassawong M."/>
            <person name="Nolan M."/>
            <person name="Lucas S."/>
            <person name="Hammon N."/>
            <person name="Deshpande S."/>
            <person name="Cheng J.F."/>
            <person name="Han C."/>
            <person name="Tapia R."/>
            <person name="Goodwin L.A."/>
            <person name="Pitluck S."/>
            <person name="Mavromatis K."/>
            <person name="Liolios K."/>
            <person name="Pagani I."/>
            <person name="Ivanova N."/>
            <person name="Mikhailova N."/>
            <person name="Pati A."/>
            <person name="Chen A."/>
            <person name="Palaniappan K."/>
            <person name="Land M."/>
            <person name="Hauser L."/>
            <person name="Jeffries C.D."/>
            <person name="Brambilla E.M."/>
            <person name="Rohde M."/>
            <person name="Sikorski J."/>
            <person name="Pukall R."/>
            <person name="Goker M."/>
            <person name="Detter J.C."/>
            <person name="Woyke T."/>
            <person name="Bristow J."/>
            <person name="Eisen J.A."/>
            <person name="Markowitz V."/>
            <person name="Hugenholtz P."/>
            <person name="Kyrpides N.C."/>
            <person name="Klenk H.P."/>
            <person name="Lapidus A."/>
        </authorList>
    </citation>
    <scope>NUCLEOTIDE SEQUENCE [LARGE SCALE GENOMIC DNA]</scope>
    <source>
        <strain evidence="2">ATCC 35074 / DSM 20540 / JCM 6276 / NBRC 101906 / NCIMB 13154 / VKM Ac-1939 / CCM 2703 / MRP</strain>
    </source>
</reference>
<dbReference type="HOGENOM" id="CLU_1479758_0_0_0"/>
<dbReference type="OrthoDB" id="67917at2"/>
<protein>
    <recommendedName>
        <fullName evidence="3">Intracellular proteinase inhibitor BsuPI domain-containing protein</fullName>
    </recommendedName>
</protein>